<name>A0A7Y0AWK0_9HYPH</name>
<dbReference type="AlphaFoldDB" id="A0A7Y0AWK0"/>
<evidence type="ECO:0000256" key="1">
    <source>
        <dbReference type="SAM" id="MobiDB-lite"/>
    </source>
</evidence>
<keyword evidence="4" id="KW-1185">Reference proteome</keyword>
<protein>
    <recommendedName>
        <fullName evidence="5">Glycine zipper family protein</fullName>
    </recommendedName>
</protein>
<reference evidence="3 4" key="1">
    <citation type="submission" date="2020-04" db="EMBL/GenBank/DDBJ databases">
        <title>Rhizobium sp. S-51 isolated from soil.</title>
        <authorList>
            <person name="Dahal R.H."/>
        </authorList>
    </citation>
    <scope>NUCLEOTIDE SEQUENCE [LARGE SCALE GENOMIC DNA]</scope>
    <source>
        <strain evidence="3 4">S-51</strain>
    </source>
</reference>
<evidence type="ECO:0000313" key="3">
    <source>
        <dbReference type="EMBL" id="NML74816.1"/>
    </source>
</evidence>
<evidence type="ECO:0008006" key="5">
    <source>
        <dbReference type="Google" id="ProtNLM"/>
    </source>
</evidence>
<dbReference type="EMBL" id="JABBGK010000002">
    <property type="protein sequence ID" value="NML74816.1"/>
    <property type="molecule type" value="Genomic_DNA"/>
</dbReference>
<feature type="signal peptide" evidence="2">
    <location>
        <begin position="1"/>
        <end position="24"/>
    </location>
</feature>
<feature type="region of interest" description="Disordered" evidence="1">
    <location>
        <begin position="20"/>
        <end position="52"/>
    </location>
</feature>
<comment type="caution">
    <text evidence="3">The sequence shown here is derived from an EMBL/GenBank/DDBJ whole genome shotgun (WGS) entry which is preliminary data.</text>
</comment>
<sequence>MKAHVLLALMLPLVGCSQTAPAPAAAPGTAPGTAASPQPGGKPPIAAAAAPGGKAKAEEVAMAACEETMKKQMDQAVLGSALGMAGGAFGFAGRGGAIASQVASTAGSLVAEQKRREAEAAVRRDCYPQGAPVDAGADDEIW</sequence>
<keyword evidence="2" id="KW-0732">Signal</keyword>
<evidence type="ECO:0000256" key="2">
    <source>
        <dbReference type="SAM" id="SignalP"/>
    </source>
</evidence>
<feature type="chain" id="PRO_5030542557" description="Glycine zipper family protein" evidence="2">
    <location>
        <begin position="25"/>
        <end position="142"/>
    </location>
</feature>
<organism evidence="3 4">
    <name type="scientific">Rhizobium terricola</name>
    <dbReference type="NCBI Taxonomy" id="2728849"/>
    <lineage>
        <taxon>Bacteria</taxon>
        <taxon>Pseudomonadati</taxon>
        <taxon>Pseudomonadota</taxon>
        <taxon>Alphaproteobacteria</taxon>
        <taxon>Hyphomicrobiales</taxon>
        <taxon>Rhizobiaceae</taxon>
        <taxon>Rhizobium/Agrobacterium group</taxon>
        <taxon>Rhizobium</taxon>
    </lineage>
</organism>
<proteinExistence type="predicted"/>
<accession>A0A7Y0AWK0</accession>
<dbReference type="Proteomes" id="UP000541470">
    <property type="component" value="Unassembled WGS sequence"/>
</dbReference>
<gene>
    <name evidence="3" type="ORF">HHL25_11835</name>
</gene>
<evidence type="ECO:0000313" key="4">
    <source>
        <dbReference type="Proteomes" id="UP000541470"/>
    </source>
</evidence>
<dbReference type="RefSeq" id="WP_169590638.1">
    <property type="nucleotide sequence ID" value="NZ_JABBGK010000002.1"/>
</dbReference>